<dbReference type="GO" id="GO:0005198">
    <property type="term" value="F:structural molecule activity"/>
    <property type="evidence" value="ECO:0007669"/>
    <property type="project" value="InterPro"/>
</dbReference>
<keyword evidence="2" id="KW-1185">Reference proteome</keyword>
<dbReference type="Proteomes" id="UP000530514">
    <property type="component" value="Unassembled WGS sequence"/>
</dbReference>
<dbReference type="Pfam" id="PF06152">
    <property type="entry name" value="Phage_min_cap2"/>
    <property type="match status" value="1"/>
</dbReference>
<evidence type="ECO:0000313" key="1">
    <source>
        <dbReference type="EMBL" id="MBA4542898.1"/>
    </source>
</evidence>
<sequence length="289" mass="32705">MTFNIPPRESYEEIVAQLIAIYEKAASKLVSYLGTIDFYSLTNYDKVERNVNKILADADTQASKWVKKAVEFAYETGAANAIYTLGDARSMTIARKMVDLENQLAQATMKSIGQVTYNDLLLMTNNTRQRIKDTITKVVVENLKGRELNRSSKEISRKIINDLREQAMKDAHFSIIDRAGKNWTIESYSKMIARTKIMQAQIDGTVNESLTREAFYGVISSHGSKHASCARWEGRIVKLDERAPGDYPLLSTLRMRGSGIFHPNCKHHVLPFRTLEVLPPQIKAKNNIS</sequence>
<organism evidence="1 2">
    <name type="scientific">Thermoactinomyces daqus</name>
    <dbReference type="NCBI Taxonomy" id="1329516"/>
    <lineage>
        <taxon>Bacteria</taxon>
        <taxon>Bacillati</taxon>
        <taxon>Bacillota</taxon>
        <taxon>Bacilli</taxon>
        <taxon>Bacillales</taxon>
        <taxon>Thermoactinomycetaceae</taxon>
        <taxon>Thermoactinomyces</taxon>
    </lineage>
</organism>
<name>A0A7W1XA16_9BACL</name>
<protein>
    <recommendedName>
        <fullName evidence="3">Minor capsid protein</fullName>
    </recommendedName>
</protein>
<evidence type="ECO:0008006" key="3">
    <source>
        <dbReference type="Google" id="ProtNLM"/>
    </source>
</evidence>
<comment type="caution">
    <text evidence="1">The sequence shown here is derived from an EMBL/GenBank/DDBJ whole genome shotgun (WGS) entry which is preliminary data.</text>
</comment>
<dbReference type="InterPro" id="IPR009319">
    <property type="entry name" value="Phage_A118_VSP1"/>
</dbReference>
<dbReference type="EMBL" id="JACEIP010000010">
    <property type="protein sequence ID" value="MBA4542898.1"/>
    <property type="molecule type" value="Genomic_DNA"/>
</dbReference>
<reference evidence="1 2" key="1">
    <citation type="submission" date="2020-07" db="EMBL/GenBank/DDBJ databases">
        <authorList>
            <person name="Feng H."/>
        </authorList>
    </citation>
    <scope>NUCLEOTIDE SEQUENCE [LARGE SCALE GENOMIC DNA]</scope>
    <source>
        <strain evidence="2">s-11</strain>
    </source>
</reference>
<dbReference type="OrthoDB" id="3197444at2"/>
<accession>A0A7W1XA16</accession>
<proteinExistence type="predicted"/>
<dbReference type="RefSeq" id="WP_033101877.1">
    <property type="nucleotide sequence ID" value="NZ_JACEIP010000010.1"/>
</dbReference>
<evidence type="ECO:0000313" key="2">
    <source>
        <dbReference type="Proteomes" id="UP000530514"/>
    </source>
</evidence>
<gene>
    <name evidence="1" type="ORF">H1164_08285</name>
</gene>
<dbReference type="AlphaFoldDB" id="A0A7W1XA16"/>